<feature type="compositionally biased region" description="Pro residues" evidence="1">
    <location>
        <begin position="76"/>
        <end position="102"/>
    </location>
</feature>
<dbReference type="InParanoid" id="K5UX04"/>
<sequence>SYRQRKKDGGSGAPQKYEPLEELGDSTADAPPFQPSSDAPYDPPTARLSSFPPGYVVPEIGYEYKSPPDRADAPKKTPPPSPSPSLPPLPSFPGDAPPPYGPPTYVSHVGPRPL</sequence>
<accession>K5UX04</accession>
<protein>
    <submittedName>
        <fullName evidence="2">Uncharacterized protein</fullName>
    </submittedName>
</protein>
<dbReference type="KEGG" id="pco:PHACADRAFT_210417"/>
<reference evidence="2 3" key="1">
    <citation type="journal article" date="2012" name="BMC Genomics">
        <title>Comparative genomics of the white-rot fungi, Phanerochaete carnosa and P. chrysosporium, to elucidate the genetic basis of the distinct wood types they colonize.</title>
        <authorList>
            <person name="Suzuki H."/>
            <person name="MacDonald J."/>
            <person name="Syed K."/>
            <person name="Salamov A."/>
            <person name="Hori C."/>
            <person name="Aerts A."/>
            <person name="Henrissat B."/>
            <person name="Wiebenga A."/>
            <person name="vanKuyk P.A."/>
            <person name="Barry K."/>
            <person name="Lindquist E."/>
            <person name="LaButti K."/>
            <person name="Lapidus A."/>
            <person name="Lucas S."/>
            <person name="Coutinho P."/>
            <person name="Gong Y."/>
            <person name="Samejima M."/>
            <person name="Mahadevan R."/>
            <person name="Abou-Zaid M."/>
            <person name="de Vries R.P."/>
            <person name="Igarashi K."/>
            <person name="Yadav J.S."/>
            <person name="Grigoriev I.V."/>
            <person name="Master E.R."/>
        </authorList>
    </citation>
    <scope>NUCLEOTIDE SEQUENCE [LARGE SCALE GENOMIC DNA]</scope>
    <source>
        <strain evidence="2 3">HHB-10118-sp</strain>
    </source>
</reference>
<gene>
    <name evidence="2" type="ORF">PHACADRAFT_210417</name>
</gene>
<feature type="region of interest" description="Disordered" evidence="1">
    <location>
        <begin position="1"/>
        <end position="114"/>
    </location>
</feature>
<keyword evidence="3" id="KW-1185">Reference proteome</keyword>
<evidence type="ECO:0000256" key="1">
    <source>
        <dbReference type="SAM" id="MobiDB-lite"/>
    </source>
</evidence>
<dbReference type="GeneID" id="18912962"/>
<proteinExistence type="predicted"/>
<feature type="non-terminal residue" evidence="2">
    <location>
        <position position="1"/>
    </location>
</feature>
<dbReference type="Proteomes" id="UP000008370">
    <property type="component" value="Unassembled WGS sequence"/>
</dbReference>
<evidence type="ECO:0000313" key="2">
    <source>
        <dbReference type="EMBL" id="EKM54616.1"/>
    </source>
</evidence>
<dbReference type="EMBL" id="JH930473">
    <property type="protein sequence ID" value="EKM54616.1"/>
    <property type="molecule type" value="Genomic_DNA"/>
</dbReference>
<dbReference type="RefSeq" id="XP_007397305.1">
    <property type="nucleotide sequence ID" value="XM_007397243.1"/>
</dbReference>
<name>K5UX04_PHACS</name>
<dbReference type="HOGENOM" id="CLU_2126995_0_0_1"/>
<evidence type="ECO:0000313" key="3">
    <source>
        <dbReference type="Proteomes" id="UP000008370"/>
    </source>
</evidence>
<feature type="compositionally biased region" description="Basic and acidic residues" evidence="1">
    <location>
        <begin position="66"/>
        <end position="75"/>
    </location>
</feature>
<organism evidence="2 3">
    <name type="scientific">Phanerochaete carnosa (strain HHB-10118-sp)</name>
    <name type="common">White-rot fungus</name>
    <name type="synonym">Peniophora carnosa</name>
    <dbReference type="NCBI Taxonomy" id="650164"/>
    <lineage>
        <taxon>Eukaryota</taxon>
        <taxon>Fungi</taxon>
        <taxon>Dikarya</taxon>
        <taxon>Basidiomycota</taxon>
        <taxon>Agaricomycotina</taxon>
        <taxon>Agaricomycetes</taxon>
        <taxon>Polyporales</taxon>
        <taxon>Phanerochaetaceae</taxon>
        <taxon>Phanerochaete</taxon>
    </lineage>
</organism>
<dbReference type="AlphaFoldDB" id="K5UX04"/>